<dbReference type="GO" id="GO:0140825">
    <property type="term" value="F:lactoperoxidase activity"/>
    <property type="evidence" value="ECO:0007669"/>
    <property type="project" value="UniProtKB-EC"/>
</dbReference>
<evidence type="ECO:0000256" key="2">
    <source>
        <dbReference type="ARBA" id="ARBA00002322"/>
    </source>
</evidence>
<evidence type="ECO:0000256" key="5">
    <source>
        <dbReference type="ARBA" id="ARBA00022559"/>
    </source>
</evidence>
<evidence type="ECO:0000256" key="9">
    <source>
        <dbReference type="ARBA" id="ARBA00023004"/>
    </source>
</evidence>
<feature type="binding site" evidence="14">
    <location>
        <position position="79"/>
    </location>
    <ligand>
        <name>Ca(2+)</name>
        <dbReference type="ChEBI" id="CHEBI:29108"/>
        <label>1</label>
    </ligand>
</feature>
<evidence type="ECO:0000256" key="14">
    <source>
        <dbReference type="PIRSR" id="PIRSR600823-3"/>
    </source>
</evidence>
<feature type="active site" description="Proton acceptor" evidence="12">
    <location>
        <position position="69"/>
    </location>
</feature>
<feature type="site" description="Transition state stabilizer" evidence="15">
    <location>
        <position position="65"/>
    </location>
</feature>
<evidence type="ECO:0000313" key="20">
    <source>
        <dbReference type="Proteomes" id="UP000001514"/>
    </source>
</evidence>
<dbReference type="InterPro" id="IPR033905">
    <property type="entry name" value="Secretory_peroxidase"/>
</dbReference>
<feature type="binding site" evidence="13">
    <location>
        <position position="167"/>
    </location>
    <ligand>
        <name>substrate</name>
    </ligand>
</feature>
<comment type="similarity">
    <text evidence="17">Belongs to the peroxidase family. Classical plant (class III) peroxidase subfamily.</text>
</comment>
<keyword evidence="11 17" id="KW-0376">Hydrogen peroxide</keyword>
<comment type="catalytic activity">
    <reaction evidence="1 17">
        <text>2 a phenolic donor + H2O2 = 2 a phenolic radical donor + 2 H2O</text>
        <dbReference type="Rhea" id="RHEA:56136"/>
        <dbReference type="ChEBI" id="CHEBI:15377"/>
        <dbReference type="ChEBI" id="CHEBI:16240"/>
        <dbReference type="ChEBI" id="CHEBI:139520"/>
        <dbReference type="ChEBI" id="CHEBI:139521"/>
        <dbReference type="EC" id="1.11.1.7"/>
    </reaction>
</comment>
<dbReference type="Gene3D" id="1.10.420.10">
    <property type="entry name" value="Peroxidase, domain 2"/>
    <property type="match status" value="1"/>
</dbReference>
<evidence type="ECO:0000256" key="15">
    <source>
        <dbReference type="PIRSR" id="PIRSR600823-4"/>
    </source>
</evidence>
<dbReference type="Gene3D" id="1.10.520.10">
    <property type="match status" value="1"/>
</dbReference>
<dbReference type="InterPro" id="IPR010255">
    <property type="entry name" value="Haem_peroxidase_sf"/>
</dbReference>
<dbReference type="OMA" id="IFNGGEC"/>
<keyword evidence="8 17" id="KW-0560">Oxidoreductase</keyword>
<protein>
    <recommendedName>
        <fullName evidence="4 17">Peroxidase</fullName>
        <ecNumber evidence="4 17">1.11.1.7</ecNumber>
    </recommendedName>
</protein>
<dbReference type="PRINTS" id="PR00461">
    <property type="entry name" value="PLPEROXIDASE"/>
</dbReference>
<feature type="disulfide bond" evidence="16">
    <location>
        <begin position="71"/>
        <end position="76"/>
    </location>
</feature>
<feature type="chain" id="PRO_5005127382" description="Peroxidase" evidence="17">
    <location>
        <begin position="28"/>
        <end position="335"/>
    </location>
</feature>
<keyword evidence="10 16" id="KW-1015">Disulfide bond</keyword>
<dbReference type="Proteomes" id="UP000001514">
    <property type="component" value="Unassembled WGS sequence"/>
</dbReference>
<evidence type="ECO:0000256" key="6">
    <source>
        <dbReference type="ARBA" id="ARBA00022617"/>
    </source>
</evidence>
<dbReference type="SUPFAM" id="SSF48113">
    <property type="entry name" value="Heme-dependent peroxidases"/>
    <property type="match status" value="1"/>
</dbReference>
<feature type="binding site" evidence="14">
    <location>
        <position position="70"/>
    </location>
    <ligand>
        <name>Ca(2+)</name>
        <dbReference type="ChEBI" id="CHEBI:29108"/>
        <label>1</label>
    </ligand>
</feature>
<dbReference type="InterPro" id="IPR002016">
    <property type="entry name" value="Haem_peroxidase"/>
</dbReference>
<feature type="disulfide bond" evidence="16">
    <location>
        <begin position="38"/>
        <end position="119"/>
    </location>
</feature>
<feature type="binding site" description="axial binding residue" evidence="14">
    <location>
        <position position="197"/>
    </location>
    <ligand>
        <name>heme b</name>
        <dbReference type="ChEBI" id="CHEBI:60344"/>
    </ligand>
    <ligandPart>
        <name>Fe</name>
        <dbReference type="ChEBI" id="CHEBI:18248"/>
    </ligandPart>
</feature>
<feature type="disulfide bond" evidence="16">
    <location>
        <begin position="204"/>
        <end position="236"/>
    </location>
</feature>
<feature type="binding site" evidence="14">
    <location>
        <position position="198"/>
    </location>
    <ligand>
        <name>Ca(2+)</name>
        <dbReference type="ChEBI" id="CHEBI:29108"/>
        <label>2</label>
    </ligand>
</feature>
<dbReference type="PANTHER" id="PTHR31517:SF51">
    <property type="entry name" value="PEROXIDASE 55"/>
    <property type="match status" value="1"/>
</dbReference>
<gene>
    <name evidence="19" type="ORF">SELMODRAFT_269862</name>
</gene>
<comment type="subcellular location">
    <subcellularLocation>
        <location evidence="17">Secreted</location>
    </subcellularLocation>
</comment>
<dbReference type="GO" id="GO:0046872">
    <property type="term" value="F:metal ion binding"/>
    <property type="evidence" value="ECO:0007669"/>
    <property type="project" value="UniProtKB-UniRule"/>
</dbReference>
<evidence type="ECO:0000256" key="11">
    <source>
        <dbReference type="ARBA" id="ARBA00023324"/>
    </source>
</evidence>
<dbReference type="GO" id="GO:0005576">
    <property type="term" value="C:extracellular region"/>
    <property type="evidence" value="ECO:0007669"/>
    <property type="project" value="UniProtKB-SubCell"/>
</dbReference>
<keyword evidence="17" id="KW-0732">Signal</keyword>
<dbReference type="InParanoid" id="D8T891"/>
<comment type="cofactor">
    <cofactor evidence="14 17">
        <name>heme b</name>
        <dbReference type="ChEBI" id="CHEBI:60344"/>
    </cofactor>
    <text evidence="14 17">Binds 1 heme b (iron(II)-protoporphyrin IX) group per subunit.</text>
</comment>
<accession>D8T891</accession>
<dbReference type="AlphaFoldDB" id="D8T891"/>
<evidence type="ECO:0000256" key="16">
    <source>
        <dbReference type="PIRSR" id="PIRSR600823-5"/>
    </source>
</evidence>
<dbReference type="GO" id="GO:0042744">
    <property type="term" value="P:hydrogen peroxide catabolic process"/>
    <property type="evidence" value="ECO:0007669"/>
    <property type="project" value="UniProtKB-KW"/>
</dbReference>
<dbReference type="FunFam" id="1.10.520.10:FF:000008">
    <property type="entry name" value="Peroxidase"/>
    <property type="match status" value="1"/>
</dbReference>
<keyword evidence="7 14" id="KW-0479">Metal-binding</keyword>
<feature type="binding site" evidence="14">
    <location>
        <position position="250"/>
    </location>
    <ligand>
        <name>Ca(2+)</name>
        <dbReference type="ChEBI" id="CHEBI:29108"/>
        <label>2</label>
    </ligand>
</feature>
<dbReference type="PRINTS" id="PR00458">
    <property type="entry name" value="PEROXIDASE"/>
</dbReference>
<keyword evidence="6 17" id="KW-0349">Heme</keyword>
<evidence type="ECO:0000256" key="7">
    <source>
        <dbReference type="ARBA" id="ARBA00022723"/>
    </source>
</evidence>
<dbReference type="InterPro" id="IPR019793">
    <property type="entry name" value="Peroxidases_heam-ligand_BS"/>
</dbReference>
<keyword evidence="20" id="KW-1185">Reference proteome</keyword>
<dbReference type="PROSITE" id="PS00435">
    <property type="entry name" value="PEROXIDASE_1"/>
    <property type="match status" value="1"/>
</dbReference>
<evidence type="ECO:0000256" key="8">
    <source>
        <dbReference type="ARBA" id="ARBA00023002"/>
    </source>
</evidence>
<comment type="similarity">
    <text evidence="3">Belongs to the peroxidase family. Ascorbate peroxidase subfamily.</text>
</comment>
<proteinExistence type="inferred from homology"/>
<dbReference type="STRING" id="88036.D8T891"/>
<name>D8T891_SELML</name>
<feature type="binding site" evidence="14">
    <location>
        <position position="75"/>
    </location>
    <ligand>
        <name>Ca(2+)</name>
        <dbReference type="ChEBI" id="CHEBI:29108"/>
        <label>1</label>
    </ligand>
</feature>
<keyword evidence="5 17" id="KW-0575">Peroxidase</keyword>
<dbReference type="GO" id="GO:0020037">
    <property type="term" value="F:heme binding"/>
    <property type="evidence" value="ECO:0007669"/>
    <property type="project" value="UniProtKB-UniRule"/>
</dbReference>
<dbReference type="KEGG" id="smo:SELMODRAFT_269862"/>
<feature type="domain" description="Plant heme peroxidase family profile" evidence="18">
    <location>
        <begin position="28"/>
        <end position="330"/>
    </location>
</feature>
<evidence type="ECO:0000256" key="12">
    <source>
        <dbReference type="PIRSR" id="PIRSR600823-1"/>
    </source>
</evidence>
<dbReference type="Pfam" id="PF00141">
    <property type="entry name" value="peroxidase"/>
    <property type="match status" value="1"/>
</dbReference>
<evidence type="ECO:0000256" key="1">
    <source>
        <dbReference type="ARBA" id="ARBA00000189"/>
    </source>
</evidence>
<dbReference type="EC" id="1.11.1.7" evidence="4 17"/>
<feature type="binding site" evidence="14">
    <location>
        <position position="253"/>
    </location>
    <ligand>
        <name>Ca(2+)</name>
        <dbReference type="ChEBI" id="CHEBI:29108"/>
        <label>2</label>
    </ligand>
</feature>
<feature type="binding site" evidence="14">
    <location>
        <position position="77"/>
    </location>
    <ligand>
        <name>Ca(2+)</name>
        <dbReference type="ChEBI" id="CHEBI:29108"/>
        <label>1</label>
    </ligand>
</feature>
<dbReference type="Gramene" id="EFJ07097">
    <property type="protein sequence ID" value="EFJ07097"/>
    <property type="gene ID" value="SELMODRAFT_269862"/>
</dbReference>
<evidence type="ECO:0000256" key="10">
    <source>
        <dbReference type="ARBA" id="ARBA00023157"/>
    </source>
</evidence>
<dbReference type="HOGENOM" id="CLU_010543_0_3_1"/>
<dbReference type="PANTHER" id="PTHR31517">
    <property type="match status" value="1"/>
</dbReference>
<feature type="binding site" evidence="14">
    <location>
        <position position="258"/>
    </location>
    <ligand>
        <name>Ca(2+)</name>
        <dbReference type="ChEBI" id="CHEBI:29108"/>
        <label>2</label>
    </ligand>
</feature>
<evidence type="ECO:0000256" key="4">
    <source>
        <dbReference type="ARBA" id="ARBA00012313"/>
    </source>
</evidence>
<evidence type="ECO:0000256" key="13">
    <source>
        <dbReference type="PIRSR" id="PIRSR600823-2"/>
    </source>
</evidence>
<dbReference type="InterPro" id="IPR000823">
    <property type="entry name" value="Peroxidase_pln"/>
</dbReference>
<keyword evidence="17" id="KW-0964">Secreted</keyword>
<dbReference type="EMBL" id="GL377689">
    <property type="protein sequence ID" value="EFJ07097.1"/>
    <property type="molecule type" value="Genomic_DNA"/>
</dbReference>
<keyword evidence="14 17" id="KW-0106">Calcium</keyword>
<dbReference type="FunFam" id="1.10.420.10:FF:000001">
    <property type="entry name" value="Peroxidase"/>
    <property type="match status" value="1"/>
</dbReference>
<feature type="signal peptide" evidence="17">
    <location>
        <begin position="1"/>
        <end position="27"/>
    </location>
</feature>
<dbReference type="GO" id="GO:0006979">
    <property type="term" value="P:response to oxidative stress"/>
    <property type="evidence" value="ECO:0007669"/>
    <property type="project" value="UniProtKB-UniRule"/>
</dbReference>
<reference evidence="19 20" key="1">
    <citation type="journal article" date="2011" name="Science">
        <title>The Selaginella genome identifies genetic changes associated with the evolution of vascular plants.</title>
        <authorList>
            <person name="Banks J.A."/>
            <person name="Nishiyama T."/>
            <person name="Hasebe M."/>
            <person name="Bowman J.L."/>
            <person name="Gribskov M."/>
            <person name="dePamphilis C."/>
            <person name="Albert V.A."/>
            <person name="Aono N."/>
            <person name="Aoyama T."/>
            <person name="Ambrose B.A."/>
            <person name="Ashton N.W."/>
            <person name="Axtell M.J."/>
            <person name="Barker E."/>
            <person name="Barker M.S."/>
            <person name="Bennetzen J.L."/>
            <person name="Bonawitz N.D."/>
            <person name="Chapple C."/>
            <person name="Cheng C."/>
            <person name="Correa L.G."/>
            <person name="Dacre M."/>
            <person name="DeBarry J."/>
            <person name="Dreyer I."/>
            <person name="Elias M."/>
            <person name="Engstrom E.M."/>
            <person name="Estelle M."/>
            <person name="Feng L."/>
            <person name="Finet C."/>
            <person name="Floyd S.K."/>
            <person name="Frommer W.B."/>
            <person name="Fujita T."/>
            <person name="Gramzow L."/>
            <person name="Gutensohn M."/>
            <person name="Harholt J."/>
            <person name="Hattori M."/>
            <person name="Heyl A."/>
            <person name="Hirai T."/>
            <person name="Hiwatashi Y."/>
            <person name="Ishikawa M."/>
            <person name="Iwata M."/>
            <person name="Karol K.G."/>
            <person name="Koehler B."/>
            <person name="Kolukisaoglu U."/>
            <person name="Kubo M."/>
            <person name="Kurata T."/>
            <person name="Lalonde S."/>
            <person name="Li K."/>
            <person name="Li Y."/>
            <person name="Litt A."/>
            <person name="Lyons E."/>
            <person name="Manning G."/>
            <person name="Maruyama T."/>
            <person name="Michael T.P."/>
            <person name="Mikami K."/>
            <person name="Miyazaki S."/>
            <person name="Morinaga S."/>
            <person name="Murata T."/>
            <person name="Mueller-Roeber B."/>
            <person name="Nelson D.R."/>
            <person name="Obara M."/>
            <person name="Oguri Y."/>
            <person name="Olmstead R.G."/>
            <person name="Onodera N."/>
            <person name="Petersen B.L."/>
            <person name="Pils B."/>
            <person name="Prigge M."/>
            <person name="Rensing S.A."/>
            <person name="Riano-Pachon D.M."/>
            <person name="Roberts A.W."/>
            <person name="Sato Y."/>
            <person name="Scheller H.V."/>
            <person name="Schulz B."/>
            <person name="Schulz C."/>
            <person name="Shakirov E.V."/>
            <person name="Shibagaki N."/>
            <person name="Shinohara N."/>
            <person name="Shippen D.E."/>
            <person name="Soerensen I."/>
            <person name="Sotooka R."/>
            <person name="Sugimoto N."/>
            <person name="Sugita M."/>
            <person name="Sumikawa N."/>
            <person name="Tanurdzic M."/>
            <person name="Theissen G."/>
            <person name="Ulvskov P."/>
            <person name="Wakazuki S."/>
            <person name="Weng J.K."/>
            <person name="Willats W.W."/>
            <person name="Wipf D."/>
            <person name="Wolf P.G."/>
            <person name="Yang L."/>
            <person name="Zimmer A.D."/>
            <person name="Zhu Q."/>
            <person name="Mitros T."/>
            <person name="Hellsten U."/>
            <person name="Loque D."/>
            <person name="Otillar R."/>
            <person name="Salamov A."/>
            <person name="Schmutz J."/>
            <person name="Shapiro H."/>
            <person name="Lindquist E."/>
            <person name="Lucas S."/>
            <person name="Rokhsar D."/>
            <person name="Grigoriev I.V."/>
        </authorList>
    </citation>
    <scope>NUCLEOTIDE SEQUENCE [LARGE SCALE GENOMIC DNA]</scope>
</reference>
<feature type="binding site" evidence="14">
    <location>
        <position position="91"/>
    </location>
    <ligand>
        <name>Ca(2+)</name>
        <dbReference type="ChEBI" id="CHEBI:29108"/>
        <label>1</label>
    </ligand>
</feature>
<feature type="disulfide bond" evidence="16">
    <location>
        <begin position="125"/>
        <end position="326"/>
    </location>
</feature>
<dbReference type="PROSITE" id="PS50873">
    <property type="entry name" value="PEROXIDASE_4"/>
    <property type="match status" value="1"/>
</dbReference>
<evidence type="ECO:0000313" key="19">
    <source>
        <dbReference type="EMBL" id="EFJ07097.1"/>
    </source>
</evidence>
<organism evidence="20">
    <name type="scientific">Selaginella moellendorffii</name>
    <name type="common">Spikemoss</name>
    <dbReference type="NCBI Taxonomy" id="88036"/>
    <lineage>
        <taxon>Eukaryota</taxon>
        <taxon>Viridiplantae</taxon>
        <taxon>Streptophyta</taxon>
        <taxon>Embryophyta</taxon>
        <taxon>Tracheophyta</taxon>
        <taxon>Lycopodiopsida</taxon>
        <taxon>Selaginellales</taxon>
        <taxon>Selaginellaceae</taxon>
        <taxon>Selaginella</taxon>
    </lineage>
</organism>
<sequence>MVHPIHANVVSWIVIVSLSCLLHGATGQLTFDFYKTACPNVDAIVANVTLALSKRDNVVPPAVLRLYFHDCLVEGCDASILISSTPTNVAERDAADNLSFPQNGFDAIVEAKKAVEAACPAVVSCADILAMAARDVVVFSGGPRWAVPKGRRDGLISRAARVEGRLPASSFNVSQLITLLATVNLSIEDLVVLSGAHTIGFSHCNQFSKRLYNFSSAAKTDPSLDPTLAASLKASCPQVGGSPNTVRGFDATTPLAFDNSYYRNLQNNRGLLVSDQALALDKRTSPVVASLAASQEDFFFAFMQAMVKLGYTGIKTGSQGEVRRDCRAFNARSNT</sequence>
<evidence type="ECO:0000256" key="17">
    <source>
        <dbReference type="RuleBase" id="RU362060"/>
    </source>
</evidence>
<dbReference type="eggNOG" id="ENOG502QT4B">
    <property type="taxonomic scope" value="Eukaryota"/>
</dbReference>
<evidence type="ECO:0000256" key="3">
    <source>
        <dbReference type="ARBA" id="ARBA00006873"/>
    </source>
</evidence>
<evidence type="ECO:0000259" key="18">
    <source>
        <dbReference type="PROSITE" id="PS50873"/>
    </source>
</evidence>
<comment type="cofactor">
    <cofactor evidence="14 17">
        <name>Ca(2+)</name>
        <dbReference type="ChEBI" id="CHEBI:29108"/>
    </cofactor>
    <text evidence="14 17">Binds 2 calcium ions per subunit.</text>
</comment>
<feature type="binding site" evidence="14">
    <location>
        <position position="73"/>
    </location>
    <ligand>
        <name>Ca(2+)</name>
        <dbReference type="ChEBI" id="CHEBI:29108"/>
        <label>1</label>
    </ligand>
</feature>
<comment type="function">
    <text evidence="2">Removal of H(2)O(2), oxidation of toxic reductants, biosynthesis and degradation of lignin, suberization, auxin catabolism, response to environmental stresses such as wounding, pathogen attack and oxidative stress. These functions might be dependent on each isozyme/isoform in each plant tissue.</text>
</comment>
<keyword evidence="9 14" id="KW-0408">Iron</keyword>
<dbReference type="CDD" id="cd00693">
    <property type="entry name" value="secretory_peroxidase"/>
    <property type="match status" value="1"/>
</dbReference>